<keyword evidence="1" id="KW-0175">Coiled coil</keyword>
<evidence type="ECO:0000313" key="3">
    <source>
        <dbReference type="EMBL" id="NID05628.1"/>
    </source>
</evidence>
<evidence type="ECO:0000313" key="4">
    <source>
        <dbReference type="Proteomes" id="UP001429601"/>
    </source>
</evidence>
<dbReference type="EMBL" id="JAAQQR010000004">
    <property type="protein sequence ID" value="NID05628.1"/>
    <property type="molecule type" value="Genomic_DNA"/>
</dbReference>
<feature type="compositionally biased region" description="Polar residues" evidence="2">
    <location>
        <begin position="373"/>
        <end position="388"/>
    </location>
</feature>
<feature type="coiled-coil region" evidence="1">
    <location>
        <begin position="248"/>
        <end position="308"/>
    </location>
</feature>
<dbReference type="RefSeq" id="WP_167126482.1">
    <property type="nucleotide sequence ID" value="NZ_JAAQQR010000004.1"/>
</dbReference>
<evidence type="ECO:0000256" key="2">
    <source>
        <dbReference type="SAM" id="MobiDB-lite"/>
    </source>
</evidence>
<gene>
    <name evidence="3" type="ORF">HBF26_12075</name>
</gene>
<reference evidence="3 4" key="1">
    <citation type="journal article" date="2011" name="Curr. Microbiol.">
        <title>Luteibacter jiangsuensis sp. nov.: a methamidophos-degrading bacterium isolated from a methamidophos-manufacturing factory.</title>
        <authorList>
            <person name="Wang L."/>
            <person name="Wang G.L."/>
            <person name="Li S.P."/>
            <person name="Jiang J.D."/>
        </authorList>
    </citation>
    <scope>NUCLEOTIDE SEQUENCE [LARGE SCALE GENOMIC DNA]</scope>
    <source>
        <strain evidence="3 4">CGMCC 1.10133</strain>
    </source>
</reference>
<comment type="caution">
    <text evidence="3">The sequence shown here is derived from an EMBL/GenBank/DDBJ whole genome shotgun (WGS) entry which is preliminary data.</text>
</comment>
<evidence type="ECO:0000256" key="1">
    <source>
        <dbReference type="SAM" id="Coils"/>
    </source>
</evidence>
<name>A0ABX0Q5K4_9GAMM</name>
<feature type="compositionally biased region" description="Basic and acidic residues" evidence="2">
    <location>
        <begin position="395"/>
        <end position="404"/>
    </location>
</feature>
<proteinExistence type="predicted"/>
<sequence length="404" mass="45336">MHKAVLLKIALREPAGVAEEAKDQFFLAGVKDGLRCAWPHDDVELLRFFAGTHNEQAFAVIRVSDTATHSEAFQCAQDHLKPYIEPKSLDNDDARYVAWAKMEGNSSVEGVSRFLRSNTTLDIARYRTCNGKHCLADADGFAVLSAKETSLEHFRRVVRTYALAVAYSEALISVSQDASRVATGDAVLAERTMRTLTTFMVAHYFDHPISTRTRELLEFYAVARDQLRLVEQSRETTAQLNLLSQVVREERRDAALAARERARELRRQQERDRKEQLRLARQRQASLEAQIESQRKDADSQQAKLQNRLSILSVVVAAIGLVQITPTSVTSFAKDWHAFVSPNAEQDHAPPAEMRQLDLIKKSATEVHGSGGENTSLRLVKPHSTSRLSARKASSPRDDQAHPR</sequence>
<organism evidence="3 4">
    <name type="scientific">Luteibacter jiangsuensis</name>
    <dbReference type="NCBI Taxonomy" id="637577"/>
    <lineage>
        <taxon>Bacteria</taxon>
        <taxon>Pseudomonadati</taxon>
        <taxon>Pseudomonadota</taxon>
        <taxon>Gammaproteobacteria</taxon>
        <taxon>Lysobacterales</taxon>
        <taxon>Rhodanobacteraceae</taxon>
        <taxon>Luteibacter</taxon>
    </lineage>
</organism>
<feature type="region of interest" description="Disordered" evidence="2">
    <location>
        <begin position="362"/>
        <end position="404"/>
    </location>
</feature>
<protein>
    <submittedName>
        <fullName evidence="3">Uncharacterized protein</fullName>
    </submittedName>
</protein>
<dbReference type="Proteomes" id="UP001429601">
    <property type="component" value="Unassembled WGS sequence"/>
</dbReference>
<accession>A0ABX0Q5K4</accession>
<keyword evidence="4" id="KW-1185">Reference proteome</keyword>